<name>A0A8M8VBN7_SESIN</name>
<dbReference type="Pfam" id="PF07727">
    <property type="entry name" value="RVT_2"/>
    <property type="match status" value="1"/>
</dbReference>
<evidence type="ECO:0000313" key="3">
    <source>
        <dbReference type="RefSeq" id="XP_020553714.1"/>
    </source>
</evidence>
<dbReference type="AlphaFoldDB" id="A0A8M8VBN7"/>
<dbReference type="CDD" id="cd09272">
    <property type="entry name" value="RNase_HI_RT_Ty1"/>
    <property type="match status" value="1"/>
</dbReference>
<keyword evidence="2" id="KW-1185">Reference proteome</keyword>
<dbReference type="RefSeq" id="XP_020553714.1">
    <property type="nucleotide sequence ID" value="XM_020698055.1"/>
</dbReference>
<dbReference type="KEGG" id="sind:110012924"/>
<accession>A0A8M8VBN7</accession>
<evidence type="ECO:0000259" key="1">
    <source>
        <dbReference type="Pfam" id="PF07727"/>
    </source>
</evidence>
<dbReference type="InterPro" id="IPR013103">
    <property type="entry name" value="RVT_2"/>
</dbReference>
<reference evidence="3" key="1">
    <citation type="submission" date="2025-08" db="UniProtKB">
        <authorList>
            <consortium name="RefSeq"/>
        </authorList>
    </citation>
    <scope>IDENTIFICATION</scope>
</reference>
<dbReference type="InterPro" id="IPR043502">
    <property type="entry name" value="DNA/RNA_pol_sf"/>
</dbReference>
<dbReference type="PANTHER" id="PTHR11439">
    <property type="entry name" value="GAG-POL-RELATED RETROTRANSPOSON"/>
    <property type="match status" value="1"/>
</dbReference>
<protein>
    <submittedName>
        <fullName evidence="3">Uncharacterized protein LOC110012924</fullName>
    </submittedName>
</protein>
<dbReference type="PANTHER" id="PTHR11439:SF470">
    <property type="entry name" value="CYSTEINE-RICH RLK (RECEPTOR-LIKE PROTEIN KINASE) 8"/>
    <property type="match status" value="1"/>
</dbReference>
<dbReference type="OrthoDB" id="910307at2759"/>
<dbReference type="GeneID" id="110012924"/>
<dbReference type="SUPFAM" id="SSF56672">
    <property type="entry name" value="DNA/RNA polymerases"/>
    <property type="match status" value="1"/>
</dbReference>
<feature type="domain" description="Reverse transcriptase Ty1/copia-type" evidence="1">
    <location>
        <begin position="1"/>
        <end position="160"/>
    </location>
</feature>
<gene>
    <name evidence="3" type="primary">LOC110012924</name>
</gene>
<sequence length="376" mass="42620">MGIYNAFLHGYLDEDIYMTPPDGYAAAPNLVCKLERSLYGLKQAYRQWNMEFTRKLTDFDFRQSVHDHCLFLKPSSSGPMALIVYVDDILVTGPSIADISLVKTYLHRLFTIKNLGDARYFLGLEIARGASGLFVSQTKYIMDIVRDTGLVQAKSVSAPLPTGLKLSSTFGALLPCPNSYRRLVGQLLYLGFTRPDISHSVQQLSQYLTQPCDAHWHAALHVVRYLKGCPSQDLFFPAQNSFVLRAFCDVDWASYVDSRRSLTGFCAFLGNALVSWKTKKQPTVSRSTTEAEYRSLAATVCELRWLSYILAEFNIPLSLPIDFCDNKAALHILANLMFRERTKHIELDCTWFVMRTRRGLFLLPSFPTRFNLPTSS</sequence>
<proteinExistence type="predicted"/>
<organism evidence="2 3">
    <name type="scientific">Sesamum indicum</name>
    <name type="common">Oriental sesame</name>
    <name type="synonym">Sesamum orientale</name>
    <dbReference type="NCBI Taxonomy" id="4182"/>
    <lineage>
        <taxon>Eukaryota</taxon>
        <taxon>Viridiplantae</taxon>
        <taxon>Streptophyta</taxon>
        <taxon>Embryophyta</taxon>
        <taxon>Tracheophyta</taxon>
        <taxon>Spermatophyta</taxon>
        <taxon>Magnoliopsida</taxon>
        <taxon>eudicotyledons</taxon>
        <taxon>Gunneridae</taxon>
        <taxon>Pentapetalae</taxon>
        <taxon>asterids</taxon>
        <taxon>lamiids</taxon>
        <taxon>Lamiales</taxon>
        <taxon>Pedaliaceae</taxon>
        <taxon>Sesamum</taxon>
    </lineage>
</organism>
<dbReference type="Proteomes" id="UP000504604">
    <property type="component" value="Linkage group LG11"/>
</dbReference>
<evidence type="ECO:0000313" key="2">
    <source>
        <dbReference type="Proteomes" id="UP000504604"/>
    </source>
</evidence>